<comment type="caution">
    <text evidence="3">The sequence shown here is derived from an EMBL/GenBank/DDBJ whole genome shotgun (WGS) entry which is preliminary data.</text>
</comment>
<accession>A0A840BXK4</accession>
<dbReference type="InterPro" id="IPR009936">
    <property type="entry name" value="DUF1468"/>
</dbReference>
<dbReference type="EMBL" id="JACIEN010000004">
    <property type="protein sequence ID" value="MBB4018241.1"/>
    <property type="molecule type" value="Genomic_DNA"/>
</dbReference>
<keyword evidence="1" id="KW-1133">Transmembrane helix</keyword>
<proteinExistence type="predicted"/>
<keyword evidence="1" id="KW-0812">Transmembrane</keyword>
<protein>
    <recommendedName>
        <fullName evidence="2">DUF1468 domain-containing protein</fullName>
    </recommendedName>
</protein>
<dbReference type="AlphaFoldDB" id="A0A840BXK4"/>
<reference evidence="3 4" key="1">
    <citation type="submission" date="2020-08" db="EMBL/GenBank/DDBJ databases">
        <title>Genomic Encyclopedia of Type Strains, Phase IV (KMG-IV): sequencing the most valuable type-strain genomes for metagenomic binning, comparative biology and taxonomic classification.</title>
        <authorList>
            <person name="Goeker M."/>
        </authorList>
    </citation>
    <scope>NUCLEOTIDE SEQUENCE [LARGE SCALE GENOMIC DNA]</scope>
    <source>
        <strain evidence="3 4">DSM 103737</strain>
    </source>
</reference>
<organism evidence="3 4">
    <name type="scientific">Chelatococcus caeni</name>
    <dbReference type="NCBI Taxonomy" id="1348468"/>
    <lineage>
        <taxon>Bacteria</taxon>
        <taxon>Pseudomonadati</taxon>
        <taxon>Pseudomonadota</taxon>
        <taxon>Alphaproteobacteria</taxon>
        <taxon>Hyphomicrobiales</taxon>
        <taxon>Chelatococcaceae</taxon>
        <taxon>Chelatococcus</taxon>
    </lineage>
</organism>
<feature type="transmembrane region" description="Helical" evidence="1">
    <location>
        <begin position="36"/>
        <end position="55"/>
    </location>
</feature>
<evidence type="ECO:0000259" key="2">
    <source>
        <dbReference type="Pfam" id="PF07331"/>
    </source>
</evidence>
<keyword evidence="1" id="KW-0472">Membrane</keyword>
<feature type="transmembrane region" description="Helical" evidence="1">
    <location>
        <begin position="76"/>
        <end position="95"/>
    </location>
</feature>
<evidence type="ECO:0000256" key="1">
    <source>
        <dbReference type="SAM" id="Phobius"/>
    </source>
</evidence>
<evidence type="ECO:0000313" key="3">
    <source>
        <dbReference type="EMBL" id="MBB4018241.1"/>
    </source>
</evidence>
<name>A0A840BXK4_9HYPH</name>
<dbReference type="Proteomes" id="UP000577362">
    <property type="component" value="Unassembled WGS sequence"/>
</dbReference>
<feature type="transmembrane region" description="Helical" evidence="1">
    <location>
        <begin position="127"/>
        <end position="146"/>
    </location>
</feature>
<feature type="domain" description="DUF1468" evidence="2">
    <location>
        <begin position="7"/>
        <end position="147"/>
    </location>
</feature>
<sequence>MARSDIALGLVIAGLSTAFAVEASGLPTAPGTEFSAGFVPMILGCGGALAGLGIAAEGWRGAGADQQGEAGQPPTLAGLVRCLSVFLAAILYGLFAARTGFVPAAAAVIGGLALVFGASLRLAAGAAVAGSLTLFLVFSHLLRVPLPPTPWLSALWPF</sequence>
<dbReference type="RefSeq" id="WP_019404714.1">
    <property type="nucleotide sequence ID" value="NZ_JACIEN010000004.1"/>
</dbReference>
<keyword evidence="4" id="KW-1185">Reference proteome</keyword>
<evidence type="ECO:0000313" key="4">
    <source>
        <dbReference type="Proteomes" id="UP000577362"/>
    </source>
</evidence>
<dbReference type="Pfam" id="PF07331">
    <property type="entry name" value="TctB"/>
    <property type="match status" value="1"/>
</dbReference>
<gene>
    <name evidence="3" type="ORF">GGR16_003288</name>
</gene>
<feature type="transmembrane region" description="Helical" evidence="1">
    <location>
        <begin position="101"/>
        <end position="120"/>
    </location>
</feature>